<dbReference type="AlphaFoldDB" id="A0A0V1K4L9"/>
<evidence type="ECO:0000313" key="3">
    <source>
        <dbReference type="Proteomes" id="UP000054632"/>
    </source>
</evidence>
<evidence type="ECO:0000313" key="4">
    <source>
        <dbReference type="Proteomes" id="UP000054826"/>
    </source>
</evidence>
<sequence>MEVKNMNNFNGCAFFIHIQDCFGIVLFNIDVMVWKVFEYTVESGCSELHGPNKLVRYKDSSLYPNF</sequence>
<dbReference type="EMBL" id="JYDR01000027">
    <property type="protein sequence ID" value="KRY74236.1"/>
    <property type="molecule type" value="Genomic_DNA"/>
</dbReference>
<dbReference type="Proteomes" id="UP000054826">
    <property type="component" value="Unassembled WGS sequence"/>
</dbReference>
<accession>A0A0V1K4L9</accession>
<gene>
    <name evidence="1" type="ORF">T4A_5247</name>
    <name evidence="2" type="ORF">T4C_9124</name>
</gene>
<dbReference type="EMBL" id="JYDV01000019">
    <property type="protein sequence ID" value="KRZ41749.1"/>
    <property type="molecule type" value="Genomic_DNA"/>
</dbReference>
<organism evidence="2 4">
    <name type="scientific">Trichinella pseudospiralis</name>
    <name type="common">Parasitic roundworm</name>
    <dbReference type="NCBI Taxonomy" id="6337"/>
    <lineage>
        <taxon>Eukaryota</taxon>
        <taxon>Metazoa</taxon>
        <taxon>Ecdysozoa</taxon>
        <taxon>Nematoda</taxon>
        <taxon>Enoplea</taxon>
        <taxon>Dorylaimia</taxon>
        <taxon>Trichinellida</taxon>
        <taxon>Trichinellidae</taxon>
        <taxon>Trichinella</taxon>
    </lineage>
</organism>
<proteinExistence type="predicted"/>
<comment type="caution">
    <text evidence="2">The sequence shown here is derived from an EMBL/GenBank/DDBJ whole genome shotgun (WGS) entry which is preliminary data.</text>
</comment>
<protein>
    <submittedName>
        <fullName evidence="2">Uncharacterized protein</fullName>
    </submittedName>
</protein>
<name>A0A0V1K4L9_TRIPS</name>
<reference evidence="3 4" key="1">
    <citation type="submission" date="2015-01" db="EMBL/GenBank/DDBJ databases">
        <title>Evolution of Trichinella species and genotypes.</title>
        <authorList>
            <person name="Korhonen P.K."/>
            <person name="Edoardo P."/>
            <person name="Giuseppe L.R."/>
            <person name="Gasser R.B."/>
        </authorList>
    </citation>
    <scope>NUCLEOTIDE SEQUENCE [LARGE SCALE GENOMIC DNA]</scope>
    <source>
        <strain evidence="1">ISS13</strain>
        <strain evidence="2">ISS176</strain>
    </source>
</reference>
<dbReference type="Proteomes" id="UP000054632">
    <property type="component" value="Unassembled WGS sequence"/>
</dbReference>
<evidence type="ECO:0000313" key="2">
    <source>
        <dbReference type="EMBL" id="KRZ41749.1"/>
    </source>
</evidence>
<evidence type="ECO:0000313" key="1">
    <source>
        <dbReference type="EMBL" id="KRY74236.1"/>
    </source>
</evidence>